<dbReference type="AlphaFoldDB" id="A0A385AFD9"/>
<dbReference type="Pfam" id="PF13462">
    <property type="entry name" value="Thioredoxin_4"/>
    <property type="match status" value="1"/>
</dbReference>
<evidence type="ECO:0000313" key="2">
    <source>
        <dbReference type="EMBL" id="AXN36318.1"/>
    </source>
</evidence>
<evidence type="ECO:0000313" key="3">
    <source>
        <dbReference type="Proteomes" id="UP000257607"/>
    </source>
</evidence>
<protein>
    <submittedName>
        <fullName evidence="2">DsbA family protein</fullName>
    </submittedName>
</protein>
<dbReference type="InterPro" id="IPR036249">
    <property type="entry name" value="Thioredoxin-like_sf"/>
</dbReference>
<feature type="domain" description="Thioredoxin-like fold" evidence="1">
    <location>
        <begin position="13"/>
        <end position="172"/>
    </location>
</feature>
<proteinExistence type="predicted"/>
<reference evidence="2 3" key="1">
    <citation type="submission" date="2018-07" db="EMBL/GenBank/DDBJ databases">
        <title>Lactobacillus curvatus genome sequence.</title>
        <authorList>
            <person name="Prechtl R."/>
        </authorList>
    </citation>
    <scope>NUCLEOTIDE SEQUENCE [LARGE SCALE GENOMIC DNA]</scope>
    <source>
        <strain evidence="2 3">TMW 1.1928</strain>
    </source>
</reference>
<dbReference type="Gene3D" id="3.40.30.10">
    <property type="entry name" value="Glutaredoxin"/>
    <property type="match status" value="1"/>
</dbReference>
<dbReference type="GeneID" id="49609930"/>
<dbReference type="Proteomes" id="UP000257607">
    <property type="component" value="Chromosome"/>
</dbReference>
<name>A0A385AFD9_LATCU</name>
<sequence length="172" mass="19469">MDISVIKSENVTTTGGITIGQPDAPLTSIEFINAACPYCRKWFLKSEETMTEAVKAGRLKRIIKPFGKDKEDLQLGNLAHTYLPFDQPEIVLQTLSFLFTHQKTWRNDLTPDEFKKYIDQNLKLTPQDNAENLAAIIAEADRANIKFVPTIIIGDHIFDESIDMTDLSQLLK</sequence>
<dbReference type="SUPFAM" id="SSF52833">
    <property type="entry name" value="Thioredoxin-like"/>
    <property type="match status" value="1"/>
</dbReference>
<gene>
    <name evidence="2" type="ORF">DT351_08045</name>
</gene>
<organism evidence="2 3">
    <name type="scientific">Latilactobacillus curvatus</name>
    <name type="common">Lactobacillus curvatus</name>
    <dbReference type="NCBI Taxonomy" id="28038"/>
    <lineage>
        <taxon>Bacteria</taxon>
        <taxon>Bacillati</taxon>
        <taxon>Bacillota</taxon>
        <taxon>Bacilli</taxon>
        <taxon>Lactobacillales</taxon>
        <taxon>Lactobacillaceae</taxon>
        <taxon>Latilactobacillus</taxon>
    </lineage>
</organism>
<dbReference type="EMBL" id="CP031003">
    <property type="protein sequence ID" value="AXN36318.1"/>
    <property type="molecule type" value="Genomic_DNA"/>
</dbReference>
<dbReference type="Gene3D" id="1.10.1200.90">
    <property type="entry name" value="DsbA-like domain"/>
    <property type="match status" value="1"/>
</dbReference>
<evidence type="ECO:0000259" key="1">
    <source>
        <dbReference type="Pfam" id="PF13462"/>
    </source>
</evidence>
<dbReference type="InterPro" id="IPR012336">
    <property type="entry name" value="Thioredoxin-like_fold"/>
</dbReference>
<accession>A0A385AFD9</accession>
<dbReference type="RefSeq" id="WP_056966221.1">
    <property type="nucleotide sequence ID" value="NZ_BJOQ01000003.1"/>
</dbReference>